<organism evidence="2 3">
    <name type="scientific">Chamaesiphon polymorphus CCALA 037</name>
    <dbReference type="NCBI Taxonomy" id="2107692"/>
    <lineage>
        <taxon>Bacteria</taxon>
        <taxon>Bacillati</taxon>
        <taxon>Cyanobacteriota</taxon>
        <taxon>Cyanophyceae</taxon>
        <taxon>Gomontiellales</taxon>
        <taxon>Chamaesiphonaceae</taxon>
        <taxon>Chamaesiphon</taxon>
    </lineage>
</organism>
<feature type="domain" description="CobQ/CobB/MinD/ParA nucleotide binding" evidence="1">
    <location>
        <begin position="4"/>
        <end position="177"/>
    </location>
</feature>
<dbReference type="Gene3D" id="3.40.50.300">
    <property type="entry name" value="P-loop containing nucleotide triphosphate hydrolases"/>
    <property type="match status" value="1"/>
</dbReference>
<dbReference type="PIRSF" id="PIRSF009320">
    <property type="entry name" value="Nuc_binding_HP_1000"/>
    <property type="match status" value="1"/>
</dbReference>
<evidence type="ECO:0000259" key="1">
    <source>
        <dbReference type="Pfam" id="PF01656"/>
    </source>
</evidence>
<dbReference type="PANTHER" id="PTHR13696">
    <property type="entry name" value="P-LOOP CONTAINING NUCLEOSIDE TRIPHOSPHATE HYDROLASE"/>
    <property type="match status" value="1"/>
</dbReference>
<gene>
    <name evidence="2" type="ORF">C7B77_10520</name>
</gene>
<keyword evidence="3" id="KW-1185">Reference proteome</keyword>
<dbReference type="RefSeq" id="WP_106303858.1">
    <property type="nucleotide sequence ID" value="NZ_PVWO01000106.1"/>
</dbReference>
<sequence length="212" mass="22492">MPVIALINQKGGCAKSTTCVHLAAWLTKQGHKVAVVDADAQKSSSIWLASLDTQIAAHVIQSTDELLDRIPDLAKECDYLLVDGAAGLSESSRAILMRTDLAIVPCQPTGLDLHSASEAVRLVLQAQSIRSGAPKAVVFLSRAVKGTKLLGEAQALLGQSGIQILKTSVHQRQVVADTFGQAATVWDLSGRPAAESAREFEKLFAEVIEVLS</sequence>
<reference evidence="2 3" key="1">
    <citation type="submission" date="2018-03" db="EMBL/GenBank/DDBJ databases">
        <title>The ancient ancestry and fast evolution of plastids.</title>
        <authorList>
            <person name="Moore K.R."/>
            <person name="Magnabosco C."/>
            <person name="Momper L."/>
            <person name="Gold D.A."/>
            <person name="Bosak T."/>
            <person name="Fournier G.P."/>
        </authorList>
    </citation>
    <scope>NUCLEOTIDE SEQUENCE [LARGE SCALE GENOMIC DNA]</scope>
    <source>
        <strain evidence="2 3">CCALA 037</strain>
    </source>
</reference>
<comment type="caution">
    <text evidence="2">The sequence shown here is derived from an EMBL/GenBank/DDBJ whole genome shotgun (WGS) entry which is preliminary data.</text>
</comment>
<dbReference type="SUPFAM" id="SSF52540">
    <property type="entry name" value="P-loop containing nucleoside triphosphate hydrolases"/>
    <property type="match status" value="1"/>
</dbReference>
<dbReference type="InterPro" id="IPR050678">
    <property type="entry name" value="DNA_Partitioning_ATPase"/>
</dbReference>
<evidence type="ECO:0000313" key="3">
    <source>
        <dbReference type="Proteomes" id="UP000238937"/>
    </source>
</evidence>
<dbReference type="InterPro" id="IPR027417">
    <property type="entry name" value="P-loop_NTPase"/>
</dbReference>
<dbReference type="Proteomes" id="UP000238937">
    <property type="component" value="Unassembled WGS sequence"/>
</dbReference>
<dbReference type="InterPro" id="IPR002586">
    <property type="entry name" value="CobQ/CobB/MinD/ParA_Nub-bd_dom"/>
</dbReference>
<dbReference type="EMBL" id="PVWO01000106">
    <property type="protein sequence ID" value="PSB56824.1"/>
    <property type="molecule type" value="Genomic_DNA"/>
</dbReference>
<dbReference type="PANTHER" id="PTHR13696:SF96">
    <property type="entry name" value="COBQ_COBB_MIND_PARA NUCLEOTIDE BINDING DOMAIN-CONTAINING PROTEIN"/>
    <property type="match status" value="1"/>
</dbReference>
<accession>A0A2T1GGM9</accession>
<name>A0A2T1GGM9_9CYAN</name>
<evidence type="ECO:0000313" key="2">
    <source>
        <dbReference type="EMBL" id="PSB56824.1"/>
    </source>
</evidence>
<dbReference type="CDD" id="cd02042">
    <property type="entry name" value="ParAB_family"/>
    <property type="match status" value="1"/>
</dbReference>
<dbReference type="OrthoDB" id="69313at2"/>
<dbReference type="AlphaFoldDB" id="A0A2T1GGM9"/>
<protein>
    <submittedName>
        <fullName evidence="2">Cobyrinic acid a,c-diamide synthase</fullName>
    </submittedName>
</protein>
<dbReference type="Pfam" id="PF01656">
    <property type="entry name" value="CbiA"/>
    <property type="match status" value="1"/>
</dbReference>
<proteinExistence type="predicted"/>